<dbReference type="AlphaFoldDB" id="A0A3A5KQ49"/>
<keyword evidence="3" id="KW-1185">Reference proteome</keyword>
<name>A0A3A5KQ49_9HYPH</name>
<evidence type="ECO:0000313" key="2">
    <source>
        <dbReference type="EMBL" id="RJT35258.1"/>
    </source>
</evidence>
<evidence type="ECO:0000256" key="1">
    <source>
        <dbReference type="SAM" id="MobiDB-lite"/>
    </source>
</evidence>
<protein>
    <submittedName>
        <fullName evidence="2">Uncharacterized protein</fullName>
    </submittedName>
</protein>
<accession>A0A3A5KQ49</accession>
<sequence>MPIVLRRPAIGAGEVQRARAQNSSKACEEGGQAAGPQGLIVAILPDETPEKRLNANIGGVSEPALRASRIAEEIVAAA</sequence>
<dbReference type="EMBL" id="QZWZ01000017">
    <property type="protein sequence ID" value="RJT35258.1"/>
    <property type="molecule type" value="Genomic_DNA"/>
</dbReference>
<organism evidence="2 3">
    <name type="scientific">Mesorhizobium waimense</name>
    <dbReference type="NCBI Taxonomy" id="1300307"/>
    <lineage>
        <taxon>Bacteria</taxon>
        <taxon>Pseudomonadati</taxon>
        <taxon>Pseudomonadota</taxon>
        <taxon>Alphaproteobacteria</taxon>
        <taxon>Hyphomicrobiales</taxon>
        <taxon>Phyllobacteriaceae</taxon>
        <taxon>Mesorhizobium</taxon>
    </lineage>
</organism>
<comment type="caution">
    <text evidence="2">The sequence shown here is derived from an EMBL/GenBank/DDBJ whole genome shotgun (WGS) entry which is preliminary data.</text>
</comment>
<reference evidence="2 3" key="1">
    <citation type="submission" date="2018-09" db="EMBL/GenBank/DDBJ databases">
        <title>Mesorhizobium carmichaelinearum sp. nov. isolated from Carmichaelinea spp. root nodules in New Zealand.</title>
        <authorList>
            <person name="De Meyer S.E."/>
        </authorList>
    </citation>
    <scope>NUCLEOTIDE SEQUENCE [LARGE SCALE GENOMIC DNA]</scope>
    <source>
        <strain evidence="2 3">ICMP19557</strain>
    </source>
</reference>
<evidence type="ECO:0000313" key="3">
    <source>
        <dbReference type="Proteomes" id="UP000272706"/>
    </source>
</evidence>
<gene>
    <name evidence="2" type="ORF">D3227_21740</name>
</gene>
<feature type="region of interest" description="Disordered" evidence="1">
    <location>
        <begin position="14"/>
        <end position="33"/>
    </location>
</feature>
<proteinExistence type="predicted"/>
<dbReference type="Proteomes" id="UP000272706">
    <property type="component" value="Unassembled WGS sequence"/>
</dbReference>